<reference evidence="2" key="1">
    <citation type="submission" date="2020-11" db="EMBL/GenBank/DDBJ databases">
        <authorList>
            <consortium name="DOE Joint Genome Institute"/>
            <person name="Ahrendt S."/>
            <person name="Riley R."/>
            <person name="Andreopoulos W."/>
            <person name="Labutti K."/>
            <person name="Pangilinan J."/>
            <person name="Ruiz-Duenas F.J."/>
            <person name="Barrasa J.M."/>
            <person name="Sanchez-Garcia M."/>
            <person name="Camarero S."/>
            <person name="Miyauchi S."/>
            <person name="Serrano A."/>
            <person name="Linde D."/>
            <person name="Babiker R."/>
            <person name="Drula E."/>
            <person name="Ayuso-Fernandez I."/>
            <person name="Pacheco R."/>
            <person name="Padilla G."/>
            <person name="Ferreira P."/>
            <person name="Barriuso J."/>
            <person name="Kellner H."/>
            <person name="Castanera R."/>
            <person name="Alfaro M."/>
            <person name="Ramirez L."/>
            <person name="Pisabarro A.G."/>
            <person name="Kuo A."/>
            <person name="Tritt A."/>
            <person name="Lipzen A."/>
            <person name="He G."/>
            <person name="Yan M."/>
            <person name="Ng V."/>
            <person name="Cullen D."/>
            <person name="Martin F."/>
            <person name="Rosso M.-N."/>
            <person name="Henrissat B."/>
            <person name="Hibbett D."/>
            <person name="Martinez A.T."/>
            <person name="Grigoriev I.V."/>
        </authorList>
    </citation>
    <scope>NUCLEOTIDE SEQUENCE</scope>
    <source>
        <strain evidence="2">CIRM-BRFM 674</strain>
    </source>
</reference>
<keyword evidence="1" id="KW-0812">Transmembrane</keyword>
<evidence type="ECO:0000256" key="1">
    <source>
        <dbReference type="SAM" id="Phobius"/>
    </source>
</evidence>
<sequence>MRSIPNFSTVVSHFWGYNVLLDTLLERYFCLCRRFQLGRAFLESLSLGLAWVFMVFFSIELMMLLFEVVNFVLWPFFCSSIGFWTLFCPFLSVYVDCVVRPCSPKGECMRRGYGVKGGG</sequence>
<evidence type="ECO:0000313" key="3">
    <source>
        <dbReference type="Proteomes" id="UP000807469"/>
    </source>
</evidence>
<keyword evidence="1" id="KW-0472">Membrane</keyword>
<keyword evidence="1" id="KW-1133">Transmembrane helix</keyword>
<proteinExistence type="predicted"/>
<dbReference type="Proteomes" id="UP000807469">
    <property type="component" value="Unassembled WGS sequence"/>
</dbReference>
<dbReference type="AlphaFoldDB" id="A0A9P5YNK5"/>
<name>A0A9P5YNK5_9AGAR</name>
<dbReference type="EMBL" id="MU155765">
    <property type="protein sequence ID" value="KAF9471076.1"/>
    <property type="molecule type" value="Genomic_DNA"/>
</dbReference>
<protein>
    <submittedName>
        <fullName evidence="2">Uncharacterized protein</fullName>
    </submittedName>
</protein>
<accession>A0A9P5YNK5</accession>
<keyword evidence="3" id="KW-1185">Reference proteome</keyword>
<organism evidence="2 3">
    <name type="scientific">Pholiota conissans</name>
    <dbReference type="NCBI Taxonomy" id="109636"/>
    <lineage>
        <taxon>Eukaryota</taxon>
        <taxon>Fungi</taxon>
        <taxon>Dikarya</taxon>
        <taxon>Basidiomycota</taxon>
        <taxon>Agaricomycotina</taxon>
        <taxon>Agaricomycetes</taxon>
        <taxon>Agaricomycetidae</taxon>
        <taxon>Agaricales</taxon>
        <taxon>Agaricineae</taxon>
        <taxon>Strophariaceae</taxon>
        <taxon>Pholiota</taxon>
    </lineage>
</organism>
<feature type="transmembrane region" description="Helical" evidence="1">
    <location>
        <begin position="72"/>
        <end position="95"/>
    </location>
</feature>
<feature type="transmembrane region" description="Helical" evidence="1">
    <location>
        <begin position="44"/>
        <end position="66"/>
    </location>
</feature>
<evidence type="ECO:0000313" key="2">
    <source>
        <dbReference type="EMBL" id="KAF9471076.1"/>
    </source>
</evidence>
<comment type="caution">
    <text evidence="2">The sequence shown here is derived from an EMBL/GenBank/DDBJ whole genome shotgun (WGS) entry which is preliminary data.</text>
</comment>
<gene>
    <name evidence="2" type="ORF">BDN70DRAFT_605426</name>
</gene>